<dbReference type="Pfam" id="PF08448">
    <property type="entry name" value="PAS_4"/>
    <property type="match status" value="1"/>
</dbReference>
<evidence type="ECO:0000256" key="1">
    <source>
        <dbReference type="ARBA" id="ARBA00000085"/>
    </source>
</evidence>
<feature type="domain" description="PAC" evidence="23">
    <location>
        <begin position="629"/>
        <end position="681"/>
    </location>
</feature>
<dbReference type="Pfam" id="PF13426">
    <property type="entry name" value="PAS_9"/>
    <property type="match status" value="2"/>
</dbReference>
<evidence type="ECO:0000256" key="19">
    <source>
        <dbReference type="SAM" id="Coils"/>
    </source>
</evidence>
<dbReference type="InterPro" id="IPR011006">
    <property type="entry name" value="CheY-like_superfamily"/>
</dbReference>
<keyword evidence="7" id="KW-0808">Transferase</keyword>
<dbReference type="SUPFAM" id="SSF47226">
    <property type="entry name" value="Histidine-containing phosphotransfer domain, HPT domain"/>
    <property type="match status" value="1"/>
</dbReference>
<evidence type="ECO:0000256" key="3">
    <source>
        <dbReference type="ARBA" id="ARBA00012438"/>
    </source>
</evidence>
<dbReference type="FunFam" id="3.30.565.10:FF:000010">
    <property type="entry name" value="Sensor histidine kinase RcsC"/>
    <property type="match status" value="1"/>
</dbReference>
<evidence type="ECO:0000313" key="26">
    <source>
        <dbReference type="Proteomes" id="UP000240357"/>
    </source>
</evidence>
<dbReference type="InterPro" id="IPR003661">
    <property type="entry name" value="HisK_dim/P_dom"/>
</dbReference>
<feature type="domain" description="PAC" evidence="23">
    <location>
        <begin position="249"/>
        <end position="299"/>
    </location>
</feature>
<evidence type="ECO:0000256" key="5">
    <source>
        <dbReference type="ARBA" id="ARBA00022519"/>
    </source>
</evidence>
<dbReference type="SMART" id="SM00448">
    <property type="entry name" value="REC"/>
    <property type="match status" value="1"/>
</dbReference>
<dbReference type="PRINTS" id="PR00344">
    <property type="entry name" value="BCTRLSENSOR"/>
</dbReference>
<dbReference type="Pfam" id="PF08447">
    <property type="entry name" value="PAS_3"/>
    <property type="match status" value="1"/>
</dbReference>
<feature type="domain" description="PAS" evidence="22">
    <location>
        <begin position="426"/>
        <end position="479"/>
    </location>
</feature>
<dbReference type="GO" id="GO:0006355">
    <property type="term" value="P:regulation of DNA-templated transcription"/>
    <property type="evidence" value="ECO:0007669"/>
    <property type="project" value="InterPro"/>
</dbReference>
<dbReference type="Gene3D" id="1.10.287.130">
    <property type="match status" value="1"/>
</dbReference>
<evidence type="ECO:0000256" key="6">
    <source>
        <dbReference type="ARBA" id="ARBA00022553"/>
    </source>
</evidence>
<dbReference type="InterPro" id="IPR001610">
    <property type="entry name" value="PAC"/>
</dbReference>
<evidence type="ECO:0000256" key="12">
    <source>
        <dbReference type="ARBA" id="ARBA00022989"/>
    </source>
</evidence>
<keyword evidence="6 18" id="KW-0597">Phosphoprotein</keyword>
<feature type="domain" description="PAS" evidence="22">
    <location>
        <begin position="57"/>
        <end position="114"/>
    </location>
</feature>
<dbReference type="EC" id="2.7.13.3" evidence="3"/>
<organism evidence="25 26">
    <name type="scientific">Adhaeribacter arboris</name>
    <dbReference type="NCBI Taxonomy" id="2072846"/>
    <lineage>
        <taxon>Bacteria</taxon>
        <taxon>Pseudomonadati</taxon>
        <taxon>Bacteroidota</taxon>
        <taxon>Cytophagia</taxon>
        <taxon>Cytophagales</taxon>
        <taxon>Hymenobacteraceae</taxon>
        <taxon>Adhaeribacter</taxon>
    </lineage>
</organism>
<feature type="modified residue" description="Phosphohistidine" evidence="17">
    <location>
        <position position="1146"/>
    </location>
</feature>
<evidence type="ECO:0000259" key="22">
    <source>
        <dbReference type="PROSITE" id="PS50112"/>
    </source>
</evidence>
<evidence type="ECO:0000256" key="4">
    <source>
        <dbReference type="ARBA" id="ARBA00022475"/>
    </source>
</evidence>
<dbReference type="PROSITE" id="PS50894">
    <property type="entry name" value="HPT"/>
    <property type="match status" value="1"/>
</dbReference>
<keyword evidence="9" id="KW-0547">Nucleotide-binding</keyword>
<dbReference type="InterPro" id="IPR008207">
    <property type="entry name" value="Sig_transdc_His_kin_Hpt_dom"/>
</dbReference>
<dbReference type="InterPro" id="IPR005467">
    <property type="entry name" value="His_kinase_dom"/>
</dbReference>
<dbReference type="PROSITE" id="PS50112">
    <property type="entry name" value="PAS"/>
    <property type="match status" value="4"/>
</dbReference>
<proteinExistence type="predicted"/>
<keyword evidence="13" id="KW-0902">Two-component regulatory system</keyword>
<dbReference type="InterPro" id="IPR036641">
    <property type="entry name" value="HPT_dom_sf"/>
</dbReference>
<keyword evidence="10" id="KW-0418">Kinase</keyword>
<dbReference type="InterPro" id="IPR004358">
    <property type="entry name" value="Sig_transdc_His_kin-like_C"/>
</dbReference>
<evidence type="ECO:0000256" key="11">
    <source>
        <dbReference type="ARBA" id="ARBA00022840"/>
    </source>
</evidence>
<dbReference type="OrthoDB" id="9797097at2"/>
<dbReference type="PROSITE" id="PS50109">
    <property type="entry name" value="HIS_KIN"/>
    <property type="match status" value="1"/>
</dbReference>
<dbReference type="InterPro" id="IPR013655">
    <property type="entry name" value="PAS_fold_3"/>
</dbReference>
<dbReference type="PROSITE" id="PS50113">
    <property type="entry name" value="PAC"/>
    <property type="match status" value="4"/>
</dbReference>
<feature type="coiled-coil region" evidence="19">
    <location>
        <begin position="2"/>
        <end position="29"/>
    </location>
</feature>
<evidence type="ECO:0000313" key="25">
    <source>
        <dbReference type="EMBL" id="PSR53467.1"/>
    </source>
</evidence>
<dbReference type="InterPro" id="IPR036097">
    <property type="entry name" value="HisK_dim/P_sf"/>
</dbReference>
<feature type="domain" description="Response regulatory" evidence="21">
    <location>
        <begin position="945"/>
        <end position="1063"/>
    </location>
</feature>
<evidence type="ECO:0000256" key="7">
    <source>
        <dbReference type="ARBA" id="ARBA00022679"/>
    </source>
</evidence>
<evidence type="ECO:0000256" key="17">
    <source>
        <dbReference type="PROSITE-ProRule" id="PRU00110"/>
    </source>
</evidence>
<dbReference type="SMART" id="SM00091">
    <property type="entry name" value="PAS"/>
    <property type="match status" value="5"/>
</dbReference>
<dbReference type="CDD" id="cd00130">
    <property type="entry name" value="PAS"/>
    <property type="match status" value="4"/>
</dbReference>
<dbReference type="SMART" id="SM00387">
    <property type="entry name" value="HATPase_c"/>
    <property type="match status" value="1"/>
</dbReference>
<evidence type="ECO:0000256" key="15">
    <source>
        <dbReference type="ARBA" id="ARBA00064003"/>
    </source>
</evidence>
<dbReference type="InterPro" id="IPR000700">
    <property type="entry name" value="PAS-assoc_C"/>
</dbReference>
<dbReference type="CDD" id="cd00082">
    <property type="entry name" value="HisKA"/>
    <property type="match status" value="1"/>
</dbReference>
<dbReference type="InterPro" id="IPR035965">
    <property type="entry name" value="PAS-like_dom_sf"/>
</dbReference>
<evidence type="ECO:0000256" key="18">
    <source>
        <dbReference type="PROSITE-ProRule" id="PRU00169"/>
    </source>
</evidence>
<sequence>MQTNLLDQIQELQIKLAKAEEDNQLLNEQLIQKEPILARYTTAQPTNQLVAKPSYTYDTVFRQLFQESPEAMVILSLEGTILGVNHTFCTLLQYSESELLRLNYYDVVDITDPKQVVFRQEKSRTGKFRGEMVLVRKDGSRFLADISSNDYMDQDGQFKCWGIIRDISGEREALLRSERDYRDLFNKANDAILIFDPETEQIFDANHKACQLYGYSLPEFTNMSLQGISKDIVRGKAYLQQLIRTGTLENVETTQYRKDGNEIHFSVSASFITYQGKKAVLSINHDITEQKKSEKILLESEERFAAFMDNSPVLAWMKSTRDWCYSYVNLTHKHVLGLSREMVANKTDFDLWPEPIAASLHQNDVKVAESQQAMECREQVILPNGSKRQFLVHKFPIHTLNGASFVAGTAIDITDLVHTQQALQESETRNKAVLATAMESIISMDHSGNIIEFNLAAEKTFGYRRQEVIGKKLHDIILPPYLREGHASGLLHYFRTDETQIMGKRVELTAMRANGEEFPVEISITASGNSKTPVFTGIIQDISERKAAENTLRKSEKQFRLITENMTDLVCLHDPEGKIIYASPSAQDILGYAPEDMMDVSPYEFIHPKDKKRVIEQVVAVLERGKSTKNIEYRIRRKDNQYIWVDSGLRPIFNSNRDVIEVQTVSRDITARKKTERKLKKAKVAAEISAVAKKNFLANMSHEIRTPLNGILGMAGLLNKSLLNDLQQRYLNIIDYSARNLLVIINDILDLAKIESGKLVLEQIPFNIQEILQGVQQALEYKAEEKDILLIVKSFNLNQPFLIGDPHRLTQVLLNLVSNAIKFTNQGVVIIQTEVLEENDTALTLQFAVKDSGIGIPFEKQESIFEGFMQAHAHTSRNYGGTGLGLTICKNLVEKQGGRIWVESIPGKGSKFTFELTFQKAAAALIESAFAEEQTIDFTSLGQLKILLAEDNAVNQFLAQSIMHNWGFTVDIAKNGKEAVELASHQYYDLVLMDIQMPEVSGMEATQQIRRLTDPRKANIPIIALTANALKGDAEQYIAGGMNDYLAKPFEECKLFQKIAANIAPTKPKQADSLLIIKNAINLTISHNAMPEKVCNLAILQSMANGNTEFLIKFLQMFIEQVPPQVQTMQEAVAQADWAKAGNLAHQLKANFDTVGISALHQPIRDLETNARQQTNLDGIPNLMAIIQTVTKQAITELQAEMDHLQKQ</sequence>
<dbReference type="Pfam" id="PF00989">
    <property type="entry name" value="PAS"/>
    <property type="match status" value="1"/>
</dbReference>
<comment type="subcellular location">
    <subcellularLocation>
        <location evidence="2">Cell inner membrane</location>
        <topology evidence="2">Multi-pass membrane protein</topology>
    </subcellularLocation>
</comment>
<name>A0A2T2YD77_9BACT</name>
<dbReference type="NCBIfam" id="TIGR00229">
    <property type="entry name" value="sensory_box"/>
    <property type="match status" value="5"/>
</dbReference>
<feature type="domain" description="PAC" evidence="23">
    <location>
        <begin position="128"/>
        <end position="179"/>
    </location>
</feature>
<comment type="catalytic activity">
    <reaction evidence="1">
        <text>ATP + protein L-histidine = ADP + protein N-phospho-L-histidine.</text>
        <dbReference type="EC" id="2.7.13.3"/>
    </reaction>
</comment>
<dbReference type="Gene3D" id="3.30.450.20">
    <property type="entry name" value="PAS domain"/>
    <property type="match status" value="5"/>
</dbReference>
<feature type="domain" description="HPt" evidence="24">
    <location>
        <begin position="1107"/>
        <end position="1201"/>
    </location>
</feature>
<comment type="subunit">
    <text evidence="15">At low DSF concentrations, interacts with RpfF.</text>
</comment>
<dbReference type="Pfam" id="PF00512">
    <property type="entry name" value="HisKA"/>
    <property type="match status" value="1"/>
</dbReference>
<dbReference type="GO" id="GO:0005524">
    <property type="term" value="F:ATP binding"/>
    <property type="evidence" value="ECO:0007669"/>
    <property type="project" value="UniProtKB-KW"/>
</dbReference>
<comment type="caution">
    <text evidence="25">The sequence shown here is derived from an EMBL/GenBank/DDBJ whole genome shotgun (WGS) entry which is preliminary data.</text>
</comment>
<dbReference type="RefSeq" id="WP_106928122.1">
    <property type="nucleotide sequence ID" value="NZ_PYFT01000001.1"/>
</dbReference>
<dbReference type="Gene3D" id="3.30.565.10">
    <property type="entry name" value="Histidine kinase-like ATPase, C-terminal domain"/>
    <property type="match status" value="1"/>
</dbReference>
<dbReference type="SUPFAM" id="SSF47384">
    <property type="entry name" value="Homodimeric domain of signal transducing histidine kinase"/>
    <property type="match status" value="1"/>
</dbReference>
<evidence type="ECO:0000259" key="23">
    <source>
        <dbReference type="PROSITE" id="PS50113"/>
    </source>
</evidence>
<evidence type="ECO:0000259" key="21">
    <source>
        <dbReference type="PROSITE" id="PS50110"/>
    </source>
</evidence>
<accession>A0A2T2YD77</accession>
<evidence type="ECO:0000256" key="16">
    <source>
        <dbReference type="ARBA" id="ARBA00068150"/>
    </source>
</evidence>
<keyword evidence="19" id="KW-0175">Coiled coil</keyword>
<dbReference type="SMART" id="SM00086">
    <property type="entry name" value="PAC"/>
    <property type="match status" value="5"/>
</dbReference>
<evidence type="ECO:0000256" key="14">
    <source>
        <dbReference type="ARBA" id="ARBA00023136"/>
    </source>
</evidence>
<feature type="domain" description="PAC" evidence="23">
    <location>
        <begin position="504"/>
        <end position="554"/>
    </location>
</feature>
<dbReference type="SUPFAM" id="SSF55785">
    <property type="entry name" value="PYP-like sensor domain (PAS domain)"/>
    <property type="match status" value="5"/>
</dbReference>
<evidence type="ECO:0000256" key="8">
    <source>
        <dbReference type="ARBA" id="ARBA00022692"/>
    </source>
</evidence>
<keyword evidence="26" id="KW-1185">Reference proteome</keyword>
<protein>
    <recommendedName>
        <fullName evidence="16">Sensory/regulatory protein RpfC</fullName>
        <ecNumber evidence="3">2.7.13.3</ecNumber>
    </recommendedName>
</protein>
<dbReference type="Pfam" id="PF00072">
    <property type="entry name" value="Response_reg"/>
    <property type="match status" value="1"/>
</dbReference>
<dbReference type="Gene3D" id="1.20.120.160">
    <property type="entry name" value="HPT domain"/>
    <property type="match status" value="1"/>
</dbReference>
<keyword evidence="11" id="KW-0067">ATP-binding</keyword>
<dbReference type="InterPro" id="IPR000014">
    <property type="entry name" value="PAS"/>
</dbReference>
<dbReference type="Pfam" id="PF02518">
    <property type="entry name" value="HATPase_c"/>
    <property type="match status" value="1"/>
</dbReference>
<evidence type="ECO:0000259" key="24">
    <source>
        <dbReference type="PROSITE" id="PS50894"/>
    </source>
</evidence>
<dbReference type="SUPFAM" id="SSF52172">
    <property type="entry name" value="CheY-like"/>
    <property type="match status" value="1"/>
</dbReference>
<keyword evidence="4" id="KW-1003">Cell membrane</keyword>
<dbReference type="CDD" id="cd17546">
    <property type="entry name" value="REC_hyHK_CKI1_RcsC-like"/>
    <property type="match status" value="1"/>
</dbReference>
<keyword evidence="14" id="KW-0472">Membrane</keyword>
<dbReference type="Proteomes" id="UP000240357">
    <property type="component" value="Unassembled WGS sequence"/>
</dbReference>
<reference evidence="25 26" key="1">
    <citation type="submission" date="2018-03" db="EMBL/GenBank/DDBJ databases">
        <title>Adhaeribacter sp. HMF7605 Genome sequencing and assembly.</title>
        <authorList>
            <person name="Kang H."/>
            <person name="Kang J."/>
            <person name="Cha I."/>
            <person name="Kim H."/>
            <person name="Joh K."/>
        </authorList>
    </citation>
    <scope>NUCLEOTIDE SEQUENCE [LARGE SCALE GENOMIC DNA]</scope>
    <source>
        <strain evidence="25 26">HMF7605</strain>
    </source>
</reference>
<evidence type="ECO:0000256" key="9">
    <source>
        <dbReference type="ARBA" id="ARBA00022741"/>
    </source>
</evidence>
<feature type="modified residue" description="4-aspartylphosphate" evidence="18">
    <location>
        <position position="994"/>
    </location>
</feature>
<keyword evidence="8" id="KW-0812">Transmembrane</keyword>
<evidence type="ECO:0000259" key="20">
    <source>
        <dbReference type="PROSITE" id="PS50109"/>
    </source>
</evidence>
<dbReference type="PANTHER" id="PTHR43047">
    <property type="entry name" value="TWO-COMPONENT HISTIDINE PROTEIN KINASE"/>
    <property type="match status" value="1"/>
</dbReference>
<evidence type="ECO:0000256" key="13">
    <source>
        <dbReference type="ARBA" id="ARBA00023012"/>
    </source>
</evidence>
<dbReference type="GO" id="GO:0005886">
    <property type="term" value="C:plasma membrane"/>
    <property type="evidence" value="ECO:0007669"/>
    <property type="project" value="UniProtKB-SubCell"/>
</dbReference>
<dbReference type="CDD" id="cd16922">
    <property type="entry name" value="HATPase_EvgS-ArcB-TorS-like"/>
    <property type="match status" value="1"/>
</dbReference>
<dbReference type="Pfam" id="PF01627">
    <property type="entry name" value="Hpt"/>
    <property type="match status" value="1"/>
</dbReference>
<gene>
    <name evidence="25" type="ORF">AHMF7605_07975</name>
</gene>
<dbReference type="InterPro" id="IPR013767">
    <property type="entry name" value="PAS_fold"/>
</dbReference>
<dbReference type="FunFam" id="1.10.287.130:FF:000002">
    <property type="entry name" value="Two-component osmosensing histidine kinase"/>
    <property type="match status" value="1"/>
</dbReference>
<feature type="domain" description="PAS" evidence="22">
    <location>
        <begin position="177"/>
        <end position="225"/>
    </location>
</feature>
<dbReference type="InterPro" id="IPR036890">
    <property type="entry name" value="HATPase_C_sf"/>
</dbReference>
<dbReference type="AlphaFoldDB" id="A0A2T2YD77"/>
<dbReference type="PROSITE" id="PS50110">
    <property type="entry name" value="RESPONSE_REGULATORY"/>
    <property type="match status" value="1"/>
</dbReference>
<keyword evidence="12" id="KW-1133">Transmembrane helix</keyword>
<dbReference type="GO" id="GO:0000155">
    <property type="term" value="F:phosphorelay sensor kinase activity"/>
    <property type="evidence" value="ECO:0007669"/>
    <property type="project" value="InterPro"/>
</dbReference>
<evidence type="ECO:0000256" key="10">
    <source>
        <dbReference type="ARBA" id="ARBA00022777"/>
    </source>
</evidence>
<keyword evidence="5" id="KW-0997">Cell inner membrane</keyword>
<dbReference type="InterPro" id="IPR003594">
    <property type="entry name" value="HATPase_dom"/>
</dbReference>
<dbReference type="InterPro" id="IPR001789">
    <property type="entry name" value="Sig_transdc_resp-reg_receiver"/>
</dbReference>
<dbReference type="EMBL" id="PYFT01000001">
    <property type="protein sequence ID" value="PSR53467.1"/>
    <property type="molecule type" value="Genomic_DNA"/>
</dbReference>
<dbReference type="SUPFAM" id="SSF55874">
    <property type="entry name" value="ATPase domain of HSP90 chaperone/DNA topoisomerase II/histidine kinase"/>
    <property type="match status" value="1"/>
</dbReference>
<dbReference type="SMART" id="SM00388">
    <property type="entry name" value="HisKA"/>
    <property type="match status" value="1"/>
</dbReference>
<feature type="domain" description="PAS" evidence="22">
    <location>
        <begin position="555"/>
        <end position="625"/>
    </location>
</feature>
<dbReference type="PANTHER" id="PTHR43047:SF64">
    <property type="entry name" value="HISTIDINE KINASE CONTAINING CHEY-HOMOLOGOUS RECEIVER DOMAIN AND PAS DOMAIN-RELATED"/>
    <property type="match status" value="1"/>
</dbReference>
<dbReference type="InterPro" id="IPR013656">
    <property type="entry name" value="PAS_4"/>
</dbReference>
<dbReference type="Gene3D" id="3.40.50.2300">
    <property type="match status" value="1"/>
</dbReference>
<feature type="domain" description="Histidine kinase" evidence="20">
    <location>
        <begin position="699"/>
        <end position="920"/>
    </location>
</feature>
<evidence type="ECO:0000256" key="2">
    <source>
        <dbReference type="ARBA" id="ARBA00004429"/>
    </source>
</evidence>